<dbReference type="AlphaFoldDB" id="A0AAV3UIJ4"/>
<dbReference type="GeneID" id="68616418"/>
<evidence type="ECO:0000313" key="2">
    <source>
        <dbReference type="EMBL" id="GAA5051938.1"/>
    </source>
</evidence>
<dbReference type="Proteomes" id="UP001501729">
    <property type="component" value="Unassembled WGS sequence"/>
</dbReference>
<feature type="domain" description="AtuA-like ferredoxin-fold" evidence="1">
    <location>
        <begin position="3"/>
        <end position="101"/>
    </location>
</feature>
<sequence>MGIPVHELAHARAGDKGDTSNIGVFGYDDDSYQILKKELTATHVENELEEIVEGSVTRYDLPQLNGFNFVLEGALAGGVTTSARIDTHGKSLSYALLDIEVDHSYDC</sequence>
<organism evidence="2 3">
    <name type="scientific">Haladaptatus pallidirubidus</name>
    <dbReference type="NCBI Taxonomy" id="1008152"/>
    <lineage>
        <taxon>Archaea</taxon>
        <taxon>Methanobacteriati</taxon>
        <taxon>Methanobacteriota</taxon>
        <taxon>Stenosarchaea group</taxon>
        <taxon>Halobacteria</taxon>
        <taxon>Halobacteriales</taxon>
        <taxon>Haladaptataceae</taxon>
        <taxon>Haladaptatus</taxon>
    </lineage>
</organism>
<name>A0AAV3UIJ4_9EURY</name>
<accession>A0AAV3UIJ4</accession>
<gene>
    <name evidence="2" type="ORF">GCM10025751_27630</name>
</gene>
<evidence type="ECO:0000259" key="1">
    <source>
        <dbReference type="Pfam" id="PF23544"/>
    </source>
</evidence>
<evidence type="ECO:0000313" key="3">
    <source>
        <dbReference type="Proteomes" id="UP001501729"/>
    </source>
</evidence>
<reference evidence="2 3" key="1">
    <citation type="journal article" date="2019" name="Int. J. Syst. Evol. Microbiol.">
        <title>The Global Catalogue of Microorganisms (GCM) 10K type strain sequencing project: providing services to taxonomists for standard genome sequencing and annotation.</title>
        <authorList>
            <consortium name="The Broad Institute Genomics Platform"/>
            <consortium name="The Broad Institute Genome Sequencing Center for Infectious Disease"/>
            <person name="Wu L."/>
            <person name="Ma J."/>
        </authorList>
    </citation>
    <scope>NUCLEOTIDE SEQUENCE [LARGE SCALE GENOMIC DNA]</scope>
    <source>
        <strain evidence="2 3">JCM 17504</strain>
    </source>
</reference>
<dbReference type="RefSeq" id="WP_227778058.1">
    <property type="nucleotide sequence ID" value="NZ_BAABKX010000010.1"/>
</dbReference>
<protein>
    <recommendedName>
        <fullName evidence="1">AtuA-like ferredoxin-fold domain-containing protein</fullName>
    </recommendedName>
</protein>
<dbReference type="PANTHER" id="PTHR47708">
    <property type="match status" value="1"/>
</dbReference>
<dbReference type="PANTHER" id="PTHR47708:SF2">
    <property type="entry name" value="SI:CH73-132F6.5"/>
    <property type="match status" value="1"/>
</dbReference>
<comment type="caution">
    <text evidence="2">The sequence shown here is derived from an EMBL/GenBank/DDBJ whole genome shotgun (WGS) entry which is preliminary data.</text>
</comment>
<keyword evidence="3" id="KW-1185">Reference proteome</keyword>
<dbReference type="Pfam" id="PF23544">
    <property type="entry name" value="AtuA_ferredoxin"/>
    <property type="match status" value="1"/>
</dbReference>
<proteinExistence type="predicted"/>
<dbReference type="InterPro" id="IPR056362">
    <property type="entry name" value="AtuA-like_ferredoxin_dom"/>
</dbReference>
<dbReference type="EMBL" id="BAABKX010000010">
    <property type="protein sequence ID" value="GAA5051938.1"/>
    <property type="molecule type" value="Genomic_DNA"/>
</dbReference>